<dbReference type="EMBL" id="PKPP01013611">
    <property type="protein sequence ID" value="PWA40680.1"/>
    <property type="molecule type" value="Genomic_DNA"/>
</dbReference>
<keyword evidence="3 5" id="KW-0808">Transferase</keyword>
<name>A0A2U1KVB8_ARTAN</name>
<dbReference type="Gene3D" id="3.40.50.2000">
    <property type="entry name" value="Glycogen Phosphorylase B"/>
    <property type="match status" value="2"/>
</dbReference>
<evidence type="ECO:0000313" key="6">
    <source>
        <dbReference type="Proteomes" id="UP000245207"/>
    </source>
</evidence>
<evidence type="ECO:0000259" key="4">
    <source>
        <dbReference type="Pfam" id="PF26168"/>
    </source>
</evidence>
<protein>
    <submittedName>
        <fullName evidence="5">UDP-glucuronosyl/UDP-glucosyltransferase</fullName>
    </submittedName>
</protein>
<proteinExistence type="inferred from homology"/>
<dbReference type="FunFam" id="3.40.50.2000:FF:000060">
    <property type="entry name" value="Glycosyltransferase"/>
    <property type="match status" value="1"/>
</dbReference>
<dbReference type="OrthoDB" id="5835829at2759"/>
<comment type="caution">
    <text evidence="5">The sequence shown here is derived from an EMBL/GenBank/DDBJ whole genome shotgun (WGS) entry which is preliminary data.</text>
</comment>
<reference evidence="5 6" key="1">
    <citation type="journal article" date="2018" name="Mol. Plant">
        <title>The genome of Artemisia annua provides insight into the evolution of Asteraceae family and artemisinin biosynthesis.</title>
        <authorList>
            <person name="Shen Q."/>
            <person name="Zhang L."/>
            <person name="Liao Z."/>
            <person name="Wang S."/>
            <person name="Yan T."/>
            <person name="Shi P."/>
            <person name="Liu M."/>
            <person name="Fu X."/>
            <person name="Pan Q."/>
            <person name="Wang Y."/>
            <person name="Lv Z."/>
            <person name="Lu X."/>
            <person name="Zhang F."/>
            <person name="Jiang W."/>
            <person name="Ma Y."/>
            <person name="Chen M."/>
            <person name="Hao X."/>
            <person name="Li L."/>
            <person name="Tang Y."/>
            <person name="Lv G."/>
            <person name="Zhou Y."/>
            <person name="Sun X."/>
            <person name="Brodelius P.E."/>
            <person name="Rose J.K.C."/>
            <person name="Tang K."/>
        </authorList>
    </citation>
    <scope>NUCLEOTIDE SEQUENCE [LARGE SCALE GENOMIC DNA]</scope>
    <source>
        <strain evidence="6">cv. Huhao1</strain>
        <tissue evidence="5">Leaf</tissue>
    </source>
</reference>
<comment type="similarity">
    <text evidence="1">Belongs to the UDP-glycosyltransferase family.</text>
</comment>
<dbReference type="FunFam" id="3.40.50.2000:FF:000238">
    <property type="entry name" value="Glycosyltransferase"/>
    <property type="match status" value="1"/>
</dbReference>
<gene>
    <name evidence="5" type="ORF">CTI12_AA560620</name>
</gene>
<dbReference type="SUPFAM" id="SSF53756">
    <property type="entry name" value="UDP-Glycosyltransferase/glycogen phosphorylase"/>
    <property type="match status" value="1"/>
</dbReference>
<organism evidence="5 6">
    <name type="scientific">Artemisia annua</name>
    <name type="common">Sweet wormwood</name>
    <dbReference type="NCBI Taxonomy" id="35608"/>
    <lineage>
        <taxon>Eukaryota</taxon>
        <taxon>Viridiplantae</taxon>
        <taxon>Streptophyta</taxon>
        <taxon>Embryophyta</taxon>
        <taxon>Tracheophyta</taxon>
        <taxon>Spermatophyta</taxon>
        <taxon>Magnoliopsida</taxon>
        <taxon>eudicotyledons</taxon>
        <taxon>Gunneridae</taxon>
        <taxon>Pentapetalae</taxon>
        <taxon>asterids</taxon>
        <taxon>campanulids</taxon>
        <taxon>Asterales</taxon>
        <taxon>Asteraceae</taxon>
        <taxon>Asteroideae</taxon>
        <taxon>Anthemideae</taxon>
        <taxon>Artemisiinae</taxon>
        <taxon>Artemisia</taxon>
    </lineage>
</organism>
<accession>A0A2U1KVB8</accession>
<dbReference type="InterPro" id="IPR058980">
    <property type="entry name" value="Glyco_transf_N"/>
</dbReference>
<dbReference type="InterPro" id="IPR002213">
    <property type="entry name" value="UDP_glucos_trans"/>
</dbReference>
<dbReference type="Pfam" id="PF26168">
    <property type="entry name" value="Glyco_transf_N"/>
    <property type="match status" value="1"/>
</dbReference>
<evidence type="ECO:0000313" key="5">
    <source>
        <dbReference type="EMBL" id="PWA40680.1"/>
    </source>
</evidence>
<evidence type="ECO:0000256" key="2">
    <source>
        <dbReference type="ARBA" id="ARBA00022676"/>
    </source>
</evidence>
<sequence>MTSEVVVVMVPFVAQGHLNQLLHLSRLISAYNIPIHFVCTATHNRQARKRLHGWSPNNVIHFHDLPDPDFTSPPPDPNATTHFPKHLQPLFNSSLKLRGPVFDLITSISQTYKRVVVVHDALMSYVVQDVKTIPNAETYVFRGLSVFYYFYTTWEKLGRKLPFEQGIIVKNLPTLGESMSREFFEFVQLQYSHLTSYVGCLYDSSRVIEKMFLESLEKDEIYGRKHWGLGPLNPLEIQSDILDSGKRHMCMQWLDKHPASSVIYVSFGTTTTFTDDQIVELAIGLERSEQRFLWVLRDADKGDTSRKEDGRRVMLPKGFEERVEGRGLVVRDWVPQLEILGHLSTGGFVSHCGWNSCMEAMTTGVAVAAWPIHSDQPYNALLLSHVLGVALVMREWARRGELLTSEVIENIVRKLMDSKEGEVIKKRAAEFGDELRRSMADDGVTRKELSSFISYISR</sequence>
<evidence type="ECO:0000256" key="3">
    <source>
        <dbReference type="ARBA" id="ARBA00022679"/>
    </source>
</evidence>
<feature type="domain" description="Glycosyltransferase N-terminal" evidence="4">
    <location>
        <begin position="4"/>
        <end position="234"/>
    </location>
</feature>
<dbReference type="PANTHER" id="PTHR48044:SF23">
    <property type="entry name" value="ANTHOCYANIDIN 3-O-GLUCOSYLTRANSFERASE-LIKE"/>
    <property type="match status" value="1"/>
</dbReference>
<dbReference type="PANTHER" id="PTHR48044">
    <property type="entry name" value="GLYCOSYLTRANSFERASE"/>
    <property type="match status" value="1"/>
</dbReference>
<dbReference type="GO" id="GO:0016138">
    <property type="term" value="P:glycoside biosynthetic process"/>
    <property type="evidence" value="ECO:0007669"/>
    <property type="project" value="UniProtKB-ARBA"/>
</dbReference>
<evidence type="ECO:0000256" key="1">
    <source>
        <dbReference type="ARBA" id="ARBA00009995"/>
    </source>
</evidence>
<keyword evidence="6" id="KW-1185">Reference proteome</keyword>
<dbReference type="Pfam" id="PF00201">
    <property type="entry name" value="UDPGT"/>
    <property type="match status" value="1"/>
</dbReference>
<keyword evidence="2" id="KW-0328">Glycosyltransferase</keyword>
<dbReference type="AlphaFoldDB" id="A0A2U1KVB8"/>
<dbReference type="CDD" id="cd03784">
    <property type="entry name" value="GT1_Gtf-like"/>
    <property type="match status" value="1"/>
</dbReference>
<dbReference type="Proteomes" id="UP000245207">
    <property type="component" value="Unassembled WGS sequence"/>
</dbReference>
<dbReference type="GO" id="GO:0050404">
    <property type="term" value="F:zeatin O-beta-D-xylosyltransferase activity"/>
    <property type="evidence" value="ECO:0007669"/>
    <property type="project" value="UniProtKB-ARBA"/>
</dbReference>
<dbReference type="GO" id="GO:0009690">
    <property type="term" value="P:cytokinin metabolic process"/>
    <property type="evidence" value="ECO:0007669"/>
    <property type="project" value="UniProtKB-ARBA"/>
</dbReference>